<evidence type="ECO:0000313" key="3">
    <source>
        <dbReference type="Proteomes" id="UP001157160"/>
    </source>
</evidence>
<dbReference type="AlphaFoldDB" id="A0AA37XBV4"/>
<dbReference type="CDD" id="cd06553">
    <property type="entry name" value="ASCH_Ef3133_like"/>
    <property type="match status" value="1"/>
</dbReference>
<dbReference type="PANTHER" id="PTHR39203:SF1">
    <property type="entry name" value="CYTOPLASMIC PROTEIN"/>
    <property type="match status" value="1"/>
</dbReference>
<sequence length="235" mass="25608">MRRLGLVERHDSHRCAARTLGGLRSLELGATPTSATRDGCGRPAWRGPGRPVLAWEDRRVSEPLPPVAPPDLDAAERMWAAYAAAHPEALVAGDEHVVEGFGDSAPLADALLDLVLHGPKRATAALSIEYAEEGQQLPRIGGHWIACDGAGAPRAILRTTELRLGGFDTVDAAFAWDEGEDDRSLESWRREHRRYWERTRAAAGSAFDPGDEIVFERFRVVWPPEHADGSPAQGS</sequence>
<keyword evidence="3" id="KW-1185">Reference proteome</keyword>
<evidence type="ECO:0000259" key="1">
    <source>
        <dbReference type="SMART" id="SM01022"/>
    </source>
</evidence>
<feature type="domain" description="ASCH" evidence="1">
    <location>
        <begin position="99"/>
        <end position="222"/>
    </location>
</feature>
<name>A0AA37XBV4_9MICO</name>
<comment type="caution">
    <text evidence="2">The sequence shown here is derived from an EMBL/GenBank/DDBJ whole genome shotgun (WGS) entry which is preliminary data.</text>
</comment>
<dbReference type="InterPro" id="IPR009326">
    <property type="entry name" value="DUF984"/>
</dbReference>
<proteinExistence type="predicted"/>
<accession>A0AA37XBV4</accession>
<dbReference type="Pfam" id="PF04266">
    <property type="entry name" value="ASCH"/>
    <property type="match status" value="1"/>
</dbReference>
<dbReference type="SUPFAM" id="SSF88697">
    <property type="entry name" value="PUA domain-like"/>
    <property type="match status" value="1"/>
</dbReference>
<dbReference type="Proteomes" id="UP001157160">
    <property type="component" value="Unassembled WGS sequence"/>
</dbReference>
<dbReference type="InterPro" id="IPR007374">
    <property type="entry name" value="ASCH_domain"/>
</dbReference>
<dbReference type="PANTHER" id="PTHR39203">
    <property type="entry name" value="CYTOPLASMIC PROTEIN-RELATED"/>
    <property type="match status" value="1"/>
</dbReference>
<evidence type="ECO:0000313" key="2">
    <source>
        <dbReference type="EMBL" id="GMA29128.1"/>
    </source>
</evidence>
<dbReference type="InterPro" id="IPR015947">
    <property type="entry name" value="PUA-like_sf"/>
</dbReference>
<dbReference type="Gene3D" id="3.10.400.10">
    <property type="entry name" value="Sulfate adenylyltransferase"/>
    <property type="match status" value="1"/>
</dbReference>
<dbReference type="SMART" id="SM01022">
    <property type="entry name" value="ASCH"/>
    <property type="match status" value="1"/>
</dbReference>
<protein>
    <recommendedName>
        <fullName evidence="1">ASCH domain-containing protein</fullName>
    </recommendedName>
</protein>
<organism evidence="2 3">
    <name type="scientific">Arenivirga flava</name>
    <dbReference type="NCBI Taxonomy" id="1930060"/>
    <lineage>
        <taxon>Bacteria</taxon>
        <taxon>Bacillati</taxon>
        <taxon>Actinomycetota</taxon>
        <taxon>Actinomycetes</taxon>
        <taxon>Micrococcales</taxon>
        <taxon>Microbacteriaceae</taxon>
        <taxon>Arenivirga</taxon>
    </lineage>
</organism>
<dbReference type="EMBL" id="BSUL01000001">
    <property type="protein sequence ID" value="GMA29128.1"/>
    <property type="molecule type" value="Genomic_DNA"/>
</dbReference>
<reference evidence="2 3" key="1">
    <citation type="journal article" date="2014" name="Int. J. Syst. Evol. Microbiol.">
        <title>Complete genome sequence of Corynebacterium casei LMG S-19264T (=DSM 44701T), isolated from a smear-ripened cheese.</title>
        <authorList>
            <consortium name="US DOE Joint Genome Institute (JGI-PGF)"/>
            <person name="Walter F."/>
            <person name="Albersmeier A."/>
            <person name="Kalinowski J."/>
            <person name="Ruckert C."/>
        </authorList>
    </citation>
    <scope>NUCLEOTIDE SEQUENCE [LARGE SCALE GENOMIC DNA]</scope>
    <source>
        <strain evidence="2 3">NBRC 112289</strain>
    </source>
</reference>
<gene>
    <name evidence="2" type="ORF">GCM10025874_23810</name>
</gene>